<name>A0A2V4VHU0_PAEBA</name>
<dbReference type="AlphaFoldDB" id="A0A2V4VHU0"/>
<reference evidence="3 5" key="2">
    <citation type="submission" date="2020-06" db="EMBL/GenBank/DDBJ databases">
        <title>Complete genome of Paenibacillus barcinonensis KACC11450.</title>
        <authorList>
            <person name="Kim M."/>
            <person name="Park Y.-J."/>
            <person name="Shin J.-H."/>
        </authorList>
    </citation>
    <scope>NUCLEOTIDE SEQUENCE [LARGE SCALE GENOMIC DNA]</scope>
    <source>
        <strain evidence="3 5">KACC11450</strain>
    </source>
</reference>
<feature type="transmembrane region" description="Helical" evidence="1">
    <location>
        <begin position="7"/>
        <end position="24"/>
    </location>
</feature>
<keyword evidence="1" id="KW-0812">Transmembrane</keyword>
<evidence type="ECO:0000313" key="4">
    <source>
        <dbReference type="Proteomes" id="UP000247790"/>
    </source>
</evidence>
<dbReference type="EMBL" id="QJSW01000018">
    <property type="protein sequence ID" value="PYE45621.1"/>
    <property type="molecule type" value="Genomic_DNA"/>
</dbReference>
<dbReference type="EMBL" id="CP054614">
    <property type="protein sequence ID" value="QKS56195.1"/>
    <property type="molecule type" value="Genomic_DNA"/>
</dbReference>
<gene>
    <name evidence="2" type="ORF">DFQ00_11853</name>
    <name evidence="3" type="ORF">HUB98_07455</name>
</gene>
<protein>
    <submittedName>
        <fullName evidence="2">Uncharacterized protein</fullName>
    </submittedName>
</protein>
<keyword evidence="5" id="KW-1185">Reference proteome</keyword>
<feature type="transmembrane region" description="Helical" evidence="1">
    <location>
        <begin position="30"/>
        <end position="46"/>
    </location>
</feature>
<evidence type="ECO:0000256" key="1">
    <source>
        <dbReference type="SAM" id="Phobius"/>
    </source>
</evidence>
<keyword evidence="1" id="KW-1133">Transmembrane helix</keyword>
<sequence length="87" mass="9826">MTFKETLWTMAASLVTGLVLALFAVLQAPYNALTSLIGVAVVIMYFRKFDRKGHRITFVVFSILYYLMSVFMIAVYQYIPAQSEMGG</sequence>
<keyword evidence="1" id="KW-0472">Membrane</keyword>
<dbReference type="Proteomes" id="UP000509327">
    <property type="component" value="Chromosome"/>
</dbReference>
<accession>A0A2V4VHU0</accession>
<dbReference type="OrthoDB" id="2650728at2"/>
<organism evidence="2 4">
    <name type="scientific">Paenibacillus barcinonensis</name>
    <dbReference type="NCBI Taxonomy" id="198119"/>
    <lineage>
        <taxon>Bacteria</taxon>
        <taxon>Bacillati</taxon>
        <taxon>Bacillota</taxon>
        <taxon>Bacilli</taxon>
        <taxon>Bacillales</taxon>
        <taxon>Paenibacillaceae</taxon>
        <taxon>Paenibacillus</taxon>
    </lineage>
</organism>
<feature type="transmembrane region" description="Helical" evidence="1">
    <location>
        <begin position="58"/>
        <end position="79"/>
    </location>
</feature>
<proteinExistence type="predicted"/>
<reference evidence="2 4" key="1">
    <citation type="submission" date="2018-06" db="EMBL/GenBank/DDBJ databases">
        <title>Genomic Encyclopedia of Type Strains, Phase III (KMG-III): the genomes of soil and plant-associated and newly described type strains.</title>
        <authorList>
            <person name="Whitman W."/>
        </authorList>
    </citation>
    <scope>NUCLEOTIDE SEQUENCE [LARGE SCALE GENOMIC DNA]</scope>
    <source>
        <strain evidence="2 4">CECT 7022</strain>
    </source>
</reference>
<dbReference type="RefSeq" id="WP_110898587.1">
    <property type="nucleotide sequence ID" value="NZ_CP054614.1"/>
</dbReference>
<evidence type="ECO:0000313" key="5">
    <source>
        <dbReference type="Proteomes" id="UP000509327"/>
    </source>
</evidence>
<evidence type="ECO:0000313" key="3">
    <source>
        <dbReference type="EMBL" id="QKS56195.1"/>
    </source>
</evidence>
<dbReference type="Proteomes" id="UP000247790">
    <property type="component" value="Unassembled WGS sequence"/>
</dbReference>
<evidence type="ECO:0000313" key="2">
    <source>
        <dbReference type="EMBL" id="PYE45621.1"/>
    </source>
</evidence>